<dbReference type="Proteomes" id="UP001217417">
    <property type="component" value="Unassembled WGS sequence"/>
</dbReference>
<dbReference type="Pfam" id="PF05327">
    <property type="entry name" value="RRN3"/>
    <property type="match status" value="1"/>
</dbReference>
<organism evidence="3 4">
    <name type="scientific">Lipomyces tetrasporus</name>
    <dbReference type="NCBI Taxonomy" id="54092"/>
    <lineage>
        <taxon>Eukaryota</taxon>
        <taxon>Fungi</taxon>
        <taxon>Dikarya</taxon>
        <taxon>Ascomycota</taxon>
        <taxon>Saccharomycotina</taxon>
        <taxon>Lipomycetes</taxon>
        <taxon>Lipomycetales</taxon>
        <taxon>Lipomycetaceae</taxon>
        <taxon>Lipomyces</taxon>
    </lineage>
</organism>
<dbReference type="GO" id="GO:0001042">
    <property type="term" value="F:RNA polymerase I core binding"/>
    <property type="evidence" value="ECO:0007669"/>
    <property type="project" value="TreeGrafter"/>
</dbReference>
<name>A0AAD7VVQ1_9ASCO</name>
<dbReference type="GO" id="GO:0006361">
    <property type="term" value="P:transcription initiation at RNA polymerase I promoter"/>
    <property type="evidence" value="ECO:0007669"/>
    <property type="project" value="InterPro"/>
</dbReference>
<accession>A0AAD7VVQ1</accession>
<dbReference type="EMBL" id="JARPMG010000002">
    <property type="protein sequence ID" value="KAJ8102445.1"/>
    <property type="molecule type" value="Genomic_DNA"/>
</dbReference>
<keyword evidence="4" id="KW-1185">Reference proteome</keyword>
<dbReference type="RefSeq" id="XP_056045895.1">
    <property type="nucleotide sequence ID" value="XM_056184881.1"/>
</dbReference>
<dbReference type="GeneID" id="80880047"/>
<evidence type="ECO:0000256" key="2">
    <source>
        <dbReference type="SAM" id="MobiDB-lite"/>
    </source>
</evidence>
<dbReference type="InterPro" id="IPR007991">
    <property type="entry name" value="RNA_pol_I_trans_ini_fac_RRN3"/>
</dbReference>
<dbReference type="GO" id="GO:0005634">
    <property type="term" value="C:nucleus"/>
    <property type="evidence" value="ECO:0007669"/>
    <property type="project" value="TreeGrafter"/>
</dbReference>
<evidence type="ECO:0000313" key="4">
    <source>
        <dbReference type="Proteomes" id="UP001217417"/>
    </source>
</evidence>
<keyword evidence="3" id="KW-0648">Protein biosynthesis</keyword>
<feature type="region of interest" description="Disordered" evidence="2">
    <location>
        <begin position="1"/>
        <end position="69"/>
    </location>
</feature>
<sequence>MILSPTNSKAPFTSSAIQQSKLKRKRPEYDPITPSSTSASDSGDDSGIRRALSHQRSGQRQRKKRVTVSAPADLQRNAVAFGNSDQSSVDETTVVENDLAATSAKGHGLAGRIHRGFVQNALSEMDRGNIAPLLDLTSQLSVPLFSPEGLSAGQVYYTLSALLSHVDRLSATTCVSLIRAIINLPGIETDPASLSGTQRKEFSTLVQLHGKFLGVLVSSIPRWYAEVASRIVSEFTMASGWSAERWHALLRYLVTLVPTSASVLQSAIIRLFPYKYEDLGIIARYVANILRVLDYVPELQRAVWGVIVERTVELDVDIESKLDQLDDEDEDNGEDDGEAEWNTLASLSRDDNLQLENKFQEDEVIFSTQLAAEARDLTNVKIMSIKLDSLVSFLLGKLRPSFNSSGVPSKESLSLYSTLLSLFTTYLLPTHRTHAIQYLFFSVSQSVPEFTDAFLALLLETALAPTEAIPRRQMAMQYLASYVARARAVSRSQLHSVISILSKWISRYLDEREVEVQSADSTPLSNSPRGNIDMARFTMFYAVVQGYFYIFCFRHAALRNDEDESGQSGEWVCNISQLLQRVVNSRFNPLKWCNADVVSMFSKVAQREGAAYCFSIIQKNKRGTSVLSDVSTPIEGSTTIHEIKASSLAVADFDGVFAKTGMKPLEGYFPFDPLVLKKTRRLVKEMYVTWAEVAAEEDFSSDEEDEDNKDNKDDSECEGEDEEDEDDDGEDDEYDDEDEDQTVNCA</sequence>
<dbReference type="GO" id="GO:0001181">
    <property type="term" value="F:RNA polymerase I general transcription initiation factor activity"/>
    <property type="evidence" value="ECO:0007669"/>
    <property type="project" value="InterPro"/>
</dbReference>
<dbReference type="AlphaFoldDB" id="A0AAD7VVQ1"/>
<feature type="region of interest" description="Disordered" evidence="2">
    <location>
        <begin position="696"/>
        <end position="746"/>
    </location>
</feature>
<evidence type="ECO:0000313" key="3">
    <source>
        <dbReference type="EMBL" id="KAJ8102445.1"/>
    </source>
</evidence>
<keyword evidence="3" id="KW-0396">Initiation factor</keyword>
<feature type="compositionally biased region" description="Low complexity" evidence="2">
    <location>
        <begin position="30"/>
        <end position="41"/>
    </location>
</feature>
<feature type="compositionally biased region" description="Basic residues" evidence="2">
    <location>
        <begin position="51"/>
        <end position="66"/>
    </location>
</feature>
<reference evidence="3" key="1">
    <citation type="submission" date="2023-03" db="EMBL/GenBank/DDBJ databases">
        <title>Near-Complete genome sequence of Lipomyces tetrasporous NRRL Y-64009, an oleaginous yeast capable of growing on lignocellulosic hydrolysates.</title>
        <authorList>
            <consortium name="Lawrence Berkeley National Laboratory"/>
            <person name="Jagtap S.S."/>
            <person name="Liu J.-J."/>
            <person name="Walukiewicz H.E."/>
            <person name="Pangilinan J."/>
            <person name="Lipzen A."/>
            <person name="Ahrendt S."/>
            <person name="Koriabine M."/>
            <person name="Cobaugh K."/>
            <person name="Salamov A."/>
            <person name="Yoshinaga Y."/>
            <person name="Ng V."/>
            <person name="Daum C."/>
            <person name="Grigoriev I.V."/>
            <person name="Slininger P.J."/>
            <person name="Dien B.S."/>
            <person name="Jin Y.-S."/>
            <person name="Rao C.V."/>
        </authorList>
    </citation>
    <scope>NUCLEOTIDE SEQUENCE</scope>
    <source>
        <strain evidence="3">NRRL Y-64009</strain>
    </source>
</reference>
<gene>
    <name evidence="3" type="ORF">POJ06DRAFT_192478</name>
</gene>
<proteinExistence type="inferred from homology"/>
<protein>
    <submittedName>
        <fullName evidence="3">RNA polymerase I-specific transcription initiation factor RRN3-domain-containing protein</fullName>
    </submittedName>
</protein>
<feature type="compositionally biased region" description="Polar residues" evidence="2">
    <location>
        <begin position="1"/>
        <end position="20"/>
    </location>
</feature>
<comment type="caution">
    <text evidence="3">The sequence shown here is derived from an EMBL/GenBank/DDBJ whole genome shotgun (WGS) entry which is preliminary data.</text>
</comment>
<comment type="similarity">
    <text evidence="1">Belongs to the RRN3 family.</text>
</comment>
<dbReference type="PANTHER" id="PTHR12790:SF0">
    <property type="entry name" value="RNA POLYMERASE I-SPECIFIC TRANSCRIPTION INITIATION FACTOR RRN3-RELATED"/>
    <property type="match status" value="1"/>
</dbReference>
<dbReference type="PANTHER" id="PTHR12790">
    <property type="entry name" value="TRANSCRIPTION INITIATION FACTOR IA RRN3"/>
    <property type="match status" value="1"/>
</dbReference>
<evidence type="ECO:0000256" key="1">
    <source>
        <dbReference type="ARBA" id="ARBA00010098"/>
    </source>
</evidence>
<feature type="compositionally biased region" description="Acidic residues" evidence="2">
    <location>
        <begin position="715"/>
        <end position="746"/>
    </location>
</feature>
<feature type="compositionally biased region" description="Acidic residues" evidence="2">
    <location>
        <begin position="696"/>
        <end position="708"/>
    </location>
</feature>
<dbReference type="GO" id="GO:0003743">
    <property type="term" value="F:translation initiation factor activity"/>
    <property type="evidence" value="ECO:0007669"/>
    <property type="project" value="UniProtKB-KW"/>
</dbReference>